<dbReference type="PROSITE" id="PS00028">
    <property type="entry name" value="ZINC_FINGER_C2H2_1"/>
    <property type="match status" value="5"/>
</dbReference>
<evidence type="ECO:0000256" key="1">
    <source>
        <dbReference type="ARBA" id="ARBA00004123"/>
    </source>
</evidence>
<evidence type="ECO:0000256" key="7">
    <source>
        <dbReference type="ARBA" id="ARBA00023125"/>
    </source>
</evidence>
<feature type="compositionally biased region" description="Basic and acidic residues" evidence="11">
    <location>
        <begin position="1183"/>
        <end position="1193"/>
    </location>
</feature>
<evidence type="ECO:0000256" key="10">
    <source>
        <dbReference type="PROSITE-ProRule" id="PRU00042"/>
    </source>
</evidence>
<feature type="compositionally biased region" description="Low complexity" evidence="11">
    <location>
        <begin position="2505"/>
        <end position="2515"/>
    </location>
</feature>
<evidence type="ECO:0000313" key="15">
    <source>
        <dbReference type="RefSeq" id="XP_005107014.1"/>
    </source>
</evidence>
<feature type="compositionally biased region" description="Polar residues" evidence="11">
    <location>
        <begin position="1118"/>
        <end position="1148"/>
    </location>
</feature>
<feature type="domain" description="C2H2-type" evidence="12">
    <location>
        <begin position="2435"/>
        <end position="2457"/>
    </location>
</feature>
<keyword evidence="5" id="KW-0862">Zinc</keyword>
<dbReference type="Pfam" id="PF21549">
    <property type="entry name" value="PRDM2_PR"/>
    <property type="match status" value="1"/>
</dbReference>
<comment type="subcellular location">
    <subcellularLocation>
        <location evidence="1">Nucleus</location>
    </subcellularLocation>
</comment>
<evidence type="ECO:0000256" key="11">
    <source>
        <dbReference type="SAM" id="MobiDB-lite"/>
    </source>
</evidence>
<evidence type="ECO:0000256" key="3">
    <source>
        <dbReference type="ARBA" id="ARBA00022737"/>
    </source>
</evidence>
<keyword evidence="14" id="KW-1185">Reference proteome</keyword>
<feature type="domain" description="SET" evidence="13">
    <location>
        <begin position="2155"/>
        <end position="2271"/>
    </location>
</feature>
<dbReference type="PROSITE" id="PS50280">
    <property type="entry name" value="SET"/>
    <property type="match status" value="1"/>
</dbReference>
<keyword evidence="2" id="KW-0479">Metal-binding</keyword>
<dbReference type="PANTHER" id="PTHR16515">
    <property type="entry name" value="PR DOMAIN ZINC FINGER PROTEIN"/>
    <property type="match status" value="1"/>
</dbReference>
<gene>
    <name evidence="15" type="primary">LOC101846837</name>
</gene>
<dbReference type="SMART" id="SM00355">
    <property type="entry name" value="ZnF_C2H2"/>
    <property type="match status" value="7"/>
</dbReference>
<dbReference type="InterPro" id="IPR036236">
    <property type="entry name" value="Znf_C2H2_sf"/>
</dbReference>
<protein>
    <submittedName>
        <fullName evidence="15">Uncharacterized protein LOC101846837</fullName>
    </submittedName>
</protein>
<feature type="compositionally biased region" description="Basic residues" evidence="11">
    <location>
        <begin position="2478"/>
        <end position="2491"/>
    </location>
</feature>
<keyword evidence="7" id="KW-0238">DNA-binding</keyword>
<dbReference type="SUPFAM" id="SSF57667">
    <property type="entry name" value="beta-beta-alpha zinc fingers"/>
    <property type="match status" value="4"/>
</dbReference>
<dbReference type="InterPro" id="IPR050331">
    <property type="entry name" value="Zinc_finger"/>
</dbReference>
<feature type="region of interest" description="Disordered" evidence="11">
    <location>
        <begin position="1117"/>
        <end position="1151"/>
    </location>
</feature>
<keyword evidence="3" id="KW-0677">Repeat</keyword>
<dbReference type="PROSITE" id="PS50157">
    <property type="entry name" value="ZINC_FINGER_C2H2_2"/>
    <property type="match status" value="6"/>
</dbReference>
<dbReference type="InterPro" id="IPR001214">
    <property type="entry name" value="SET_dom"/>
</dbReference>
<feature type="region of interest" description="Disordered" evidence="11">
    <location>
        <begin position="1612"/>
        <end position="1632"/>
    </location>
</feature>
<feature type="compositionally biased region" description="Low complexity" evidence="11">
    <location>
        <begin position="1199"/>
        <end position="1212"/>
    </location>
</feature>
<feature type="compositionally biased region" description="Polar residues" evidence="11">
    <location>
        <begin position="448"/>
        <end position="463"/>
    </location>
</feature>
<evidence type="ECO:0000256" key="8">
    <source>
        <dbReference type="ARBA" id="ARBA00023163"/>
    </source>
</evidence>
<dbReference type="Proteomes" id="UP000694888">
    <property type="component" value="Unplaced"/>
</dbReference>
<dbReference type="Pfam" id="PF00096">
    <property type="entry name" value="zf-C2H2"/>
    <property type="match status" value="3"/>
</dbReference>
<feature type="compositionally biased region" description="Basic and acidic residues" evidence="11">
    <location>
        <begin position="1771"/>
        <end position="1794"/>
    </location>
</feature>
<feature type="compositionally biased region" description="Basic residues" evidence="11">
    <location>
        <begin position="128"/>
        <end position="137"/>
    </location>
</feature>
<proteinExistence type="predicted"/>
<evidence type="ECO:0000256" key="4">
    <source>
        <dbReference type="ARBA" id="ARBA00022771"/>
    </source>
</evidence>
<evidence type="ECO:0000313" key="14">
    <source>
        <dbReference type="Proteomes" id="UP000694888"/>
    </source>
</evidence>
<dbReference type="RefSeq" id="XP_005107014.1">
    <property type="nucleotide sequence ID" value="XM_005106957.3"/>
</dbReference>
<keyword evidence="6" id="KW-0805">Transcription regulation</keyword>
<evidence type="ECO:0000259" key="12">
    <source>
        <dbReference type="PROSITE" id="PS50157"/>
    </source>
</evidence>
<dbReference type="PANTHER" id="PTHR16515:SF2">
    <property type="entry name" value="PR DOMAIN ZINC FINGER PROTEIN 4"/>
    <property type="match status" value="1"/>
</dbReference>
<sequence>MADSFPSISADQLTKAVSIAAAGTLCDLENSEDGWNSESVKVLPVQNMPEDGQEDTSCLKLLESLSSSLSSSLSPGLQKLNELSAGGTSIIPPLEPQANGTVVTSSVTGRANYNLNKKKKPGAGAKPAPKKFCSRKNYKLQPPLLPSQIRAMVRKSPPDVEVQQLVTPDKRSESKPVLLPHTGHAPGYVLVNTTIPPQALSQPENRPYIQLSPQLKTTDASSMETGVSNGAIQGSLKSAVDREASSVTHQNTRASSQITMSAVPNETVPSVLISQSVARISDPSTDGPKPCSSNVHSNLRTMVYSPFAVRPAGQPHNIGVQSVPGSVRVPGMKNNVPGHLLPLPVAVVVAPNAQSANGEGTTGTSGREQPCQAVVAIVDRSIDPHSNYVTEKGNKTVTVIPKARPLLLPKLPNSFPQGDALLQNLTQAPYHFNGTSFIPDPALPAMTNPAQDSKTQTPTSGNSPLMPPPNPSRVSLNSGNIQPAPSATPCVVSLNSGNTPLAPPTSPCIVSLNSGNSPLPPPASPCIVSLNSGNSPLAPPASPCIVFLTSQNSPSAPPASPCVVSLDLGNSPNAPPAGNTPFTTPNGPCIVAVSSGSSPIVPSASPFVVSFPLTVDTQNTPPSNAIASCPSQSTCNVTASPSAALSFPNYTTPLPLNGRSRSEGTTSVHVAGSVFNSRQPMLQGHASHGSHSIFTPSASPTKSICQVPALVLESGVKVLQQVSSSQMLPQSPFYNSAFARTEKETVEHNVRESTDESKDSPLHHASASTKMSHFAPSPVAVLFSAPMSGSVVKETSLKSSEVIMQELDPAGSNNNNNRSNCAMDVTPKTVSLTEGCSYLSNEGLIRPNIVKLAPSSGGQPGSTPTSLIMVNSFTSLTSAPRMSFTVVPSPFQQQQQSQALSGQAVIKHPNLARSITNSSSGVSQATVPSQLHAGDCKSTVMSTQLAPTTSVSLTVSADVCVNKNEPFDSWSTKEMQVTTTQQERTSNCNSVKNETACAILKLSQVSPLTSCSTSAAQTTNTELSLVQQANIGSVMSTATFTNTSDSCTSGPPTLKGVSSLQCLPTVRPSTSKMLIPSKDSSKLVLSAAGIRHLQALMRSRGTTEGYFVITSPRGIRQHSPTVTADCSSTSNGKMDQVKENCSSHTSCSDGRKSKVCTETLDVSKSLVSRPQSVSGTGQIIRFDSIKNESKSPAEDSDNESVVSSGSRSTSSALVIETGEDCDMDAESDTGPLSELTTCTSVKDPVAFTSEEPVNLSKHSEEGLMHNTALTKPTEALSLSDTEQQMEMNRGQNSYSSHSPLSLSDLVHQQHGKVDCRIQESVQDYRSHQLPQNCSKDVVDLLKDKEAPVSTVERTDFTFPVPACPTTPVSHSHHSSLETDLQHNFSHSLYTPQSLYPEELRYDAQLPNPSHCQPMDSQCSLSGSHMEEQQIVVTSDNSPGNVTSSTAVDVVSPKSPLLVSSSHAADNSINPPMTPNTMLINLLNRVPTPLLTNHQDLLTAPTANAEQDQETENVASHQMNNHSGGLSFSGKMLPVERVNDGPAVSLSNNPSLASSVATFPAPIKVLSSDAAHYTQTPSGLDLIACNYSSHHQQNSSLNEQTSSNALNFTLSNETSEGKTLSPPHHNTDSTPSAMAHSGCLHSYHCKTCSVPLTVTVNLDSSHTEEMVPEERKMAGEVHASVLATYEHGDQRNGQVQLGDHVHDAFQVNSCVPPSSHLSKSGDDSVVSGHVNLSSNSSAFQTLSQSVDEVGHQSFDIGDVNFDLSTGNHRQPHFDCHMDRPYLDTSSHEPHLHKDISNNSTSQSDVYSASQDNFLHIDAIHSQQPGYDSSATTFKTGVYRTTFESSADNSYNPESSSNLDGQINASYMLEGMTDNTTYGIQDMSKSNMSMTNPFLDSERLQHLPEFRGEAHNNALYFDLHNRPEQQALQHFDHPSSQGQAQTLAAYSLDGMPASSEGQSHQTYSTDLAHAHPNSSTLYPSQSSNPVEYMGDQYSGHYYTGASLESGVAVYSQQCAIASEAPVLPSPAVLPCDIPYSSAQPDLHLEFRFSEDPGAGKQPVLPSASFSPPSVADQAALPDSSEMTMYNGTFPSLSVYEMYVKGGQSDGKVGPSDGALESGSFCVECNTTYKTQCKFHPSNYTYVADSPILSHARLTLPTCLKLNISSVVGHSNNTGVFAKEKIGVRTKFGPLIGSSVSCDKLGSTRCFSLWQTFVGNNIKVVDTSDENSANWLMFVKPARLSLEQNLIAFQHGNSVFFVTRLDIEPGQELRYWFSKDYARMLGITAKPRNARHQLCPHCTVCNTVFADRQQVRSHMRLQHPKPSNNKCTHCSRRFSKISHLKAHINSVHLRVKKFVCPTCGKRFTDSSNLRKHVKSHNEEKLFKCRLCGKDFSQKAHLQIHMNTHMPVKNEQCGRCGERFSRAFSRRQHEMQHTKQNVIQCAHCDKTFYKQRVYKEHLKIHLNVSNYTCGDCGRSFRTRTKLRRHGPSCKQRKRSSLAPVFLPPPPTSQPQQAAAPSDPLNYLPMDS</sequence>
<feature type="domain" description="C2H2-type" evidence="12">
    <location>
        <begin position="2351"/>
        <end position="2378"/>
    </location>
</feature>
<organism evidence="14 15">
    <name type="scientific">Aplysia californica</name>
    <name type="common">California sea hare</name>
    <dbReference type="NCBI Taxonomy" id="6500"/>
    <lineage>
        <taxon>Eukaryota</taxon>
        <taxon>Metazoa</taxon>
        <taxon>Spiralia</taxon>
        <taxon>Lophotrochozoa</taxon>
        <taxon>Mollusca</taxon>
        <taxon>Gastropoda</taxon>
        <taxon>Heterobranchia</taxon>
        <taxon>Euthyneura</taxon>
        <taxon>Tectipleura</taxon>
        <taxon>Aplysiida</taxon>
        <taxon>Aplysioidea</taxon>
        <taxon>Aplysiidae</taxon>
        <taxon>Aplysia</taxon>
    </lineage>
</organism>
<feature type="compositionally biased region" description="Polar residues" evidence="11">
    <location>
        <begin position="245"/>
        <end position="258"/>
    </location>
</feature>
<feature type="domain" description="C2H2-type" evidence="12">
    <location>
        <begin position="2322"/>
        <end position="2350"/>
    </location>
</feature>
<feature type="region of interest" description="Disordered" evidence="11">
    <location>
        <begin position="113"/>
        <end position="137"/>
    </location>
</feature>
<dbReference type="Gene3D" id="3.30.160.60">
    <property type="entry name" value="Classic Zinc Finger"/>
    <property type="match status" value="4"/>
</dbReference>
<feature type="domain" description="C2H2-type" evidence="12">
    <location>
        <begin position="2407"/>
        <end position="2434"/>
    </location>
</feature>
<feature type="region of interest" description="Disordered" evidence="11">
    <location>
        <begin position="238"/>
        <end position="258"/>
    </location>
</feature>
<feature type="region of interest" description="Disordered" evidence="11">
    <location>
        <begin position="441"/>
        <end position="472"/>
    </location>
</feature>
<feature type="domain" description="C2H2-type" evidence="12">
    <location>
        <begin position="2379"/>
        <end position="2406"/>
    </location>
</feature>
<keyword evidence="9" id="KW-0539">Nucleus</keyword>
<feature type="region of interest" description="Disordered" evidence="11">
    <location>
        <begin position="2478"/>
        <end position="2523"/>
    </location>
</feature>
<feature type="domain" description="C2H2-type" evidence="12">
    <location>
        <begin position="2463"/>
        <end position="2481"/>
    </location>
</feature>
<evidence type="ECO:0000256" key="9">
    <source>
        <dbReference type="ARBA" id="ARBA00023242"/>
    </source>
</evidence>
<evidence type="ECO:0000259" key="13">
    <source>
        <dbReference type="PROSITE" id="PS50280"/>
    </source>
</evidence>
<dbReference type="InterPro" id="IPR013087">
    <property type="entry name" value="Znf_C2H2_type"/>
</dbReference>
<feature type="region of interest" description="Disordered" evidence="11">
    <location>
        <begin position="1771"/>
        <end position="1803"/>
    </location>
</feature>
<dbReference type="InterPro" id="IPR046341">
    <property type="entry name" value="SET_dom_sf"/>
</dbReference>
<evidence type="ECO:0000256" key="5">
    <source>
        <dbReference type="ARBA" id="ARBA00022833"/>
    </source>
</evidence>
<feature type="region of interest" description="Disordered" evidence="11">
    <location>
        <begin position="1178"/>
        <end position="1212"/>
    </location>
</feature>
<accession>A0ABM0K282</accession>
<keyword evidence="8" id="KW-0804">Transcription</keyword>
<feature type="region of interest" description="Disordered" evidence="11">
    <location>
        <begin position="744"/>
        <end position="768"/>
    </location>
</feature>
<evidence type="ECO:0000256" key="6">
    <source>
        <dbReference type="ARBA" id="ARBA00023015"/>
    </source>
</evidence>
<evidence type="ECO:0000256" key="2">
    <source>
        <dbReference type="ARBA" id="ARBA00022723"/>
    </source>
</evidence>
<name>A0ABM0K282_APLCA</name>
<dbReference type="Gene3D" id="2.170.270.10">
    <property type="entry name" value="SET domain"/>
    <property type="match status" value="1"/>
</dbReference>
<dbReference type="GeneID" id="101846837"/>
<keyword evidence="4 10" id="KW-0863">Zinc-finger</keyword>
<reference evidence="15" key="1">
    <citation type="submission" date="2025-08" db="UniProtKB">
        <authorList>
            <consortium name="RefSeq"/>
        </authorList>
    </citation>
    <scope>IDENTIFICATION</scope>
</reference>
<feature type="compositionally biased region" description="Basic and acidic residues" evidence="11">
    <location>
        <begin position="744"/>
        <end position="762"/>
    </location>
</feature>